<dbReference type="Proteomes" id="UP000028545">
    <property type="component" value="Unassembled WGS sequence"/>
</dbReference>
<protein>
    <submittedName>
        <fullName evidence="1">Uncharacterized protein</fullName>
    </submittedName>
</protein>
<evidence type="ECO:0000313" key="2">
    <source>
        <dbReference type="Proteomes" id="UP000028545"/>
    </source>
</evidence>
<dbReference type="GeneID" id="27728482"/>
<keyword evidence="2" id="KW-1185">Reference proteome</keyword>
<dbReference type="VEuPathDB" id="FungiDB:SAPIO_CDS9410"/>
<proteinExistence type="predicted"/>
<sequence length="160" mass="17191">MATGPGDNIQKLSLYVSLYARSIQGEFHWGLLVTDSQSRGTLHHAKDNPSWQYEKKIAKVDNSATLVCLVRIGSVTSVHDAESVMESIPADGKPSQRTGEEFNCGTWAKDSLVALDSKGVIQLPRDIDSLQNSVIALGMKHSRAAELGKGPTVVNSLGST</sequence>
<dbReference type="InterPro" id="IPR054208">
    <property type="entry name" value="DUF6914"/>
</dbReference>
<evidence type="ECO:0000313" key="1">
    <source>
        <dbReference type="EMBL" id="KEZ39531.1"/>
    </source>
</evidence>
<organism evidence="1 2">
    <name type="scientific">Pseudallescheria apiosperma</name>
    <name type="common">Scedosporium apiospermum</name>
    <dbReference type="NCBI Taxonomy" id="563466"/>
    <lineage>
        <taxon>Eukaryota</taxon>
        <taxon>Fungi</taxon>
        <taxon>Dikarya</taxon>
        <taxon>Ascomycota</taxon>
        <taxon>Pezizomycotina</taxon>
        <taxon>Sordariomycetes</taxon>
        <taxon>Hypocreomycetidae</taxon>
        <taxon>Microascales</taxon>
        <taxon>Microascaceae</taxon>
        <taxon>Scedosporium</taxon>
    </lineage>
</organism>
<dbReference type="KEGG" id="sapo:SAPIO_CDS9410"/>
<dbReference type="OMA" id="WHATNRE"/>
<comment type="caution">
    <text evidence="1">The sequence shown here is derived from an EMBL/GenBank/DDBJ whole genome shotgun (WGS) entry which is preliminary data.</text>
</comment>
<reference evidence="1 2" key="1">
    <citation type="journal article" date="2014" name="Genome Announc.">
        <title>Draft genome sequence of the pathogenic fungus Scedosporium apiospermum.</title>
        <authorList>
            <person name="Vandeputte P."/>
            <person name="Ghamrawi S."/>
            <person name="Rechenmann M."/>
            <person name="Iltis A."/>
            <person name="Giraud S."/>
            <person name="Fleury M."/>
            <person name="Thornton C."/>
            <person name="Delhaes L."/>
            <person name="Meyer W."/>
            <person name="Papon N."/>
            <person name="Bouchara J.P."/>
        </authorList>
    </citation>
    <scope>NUCLEOTIDE SEQUENCE [LARGE SCALE GENOMIC DNA]</scope>
    <source>
        <strain evidence="1 2">IHEM 14462</strain>
    </source>
</reference>
<dbReference type="HOGENOM" id="CLU_095741_2_1_1"/>
<dbReference type="EMBL" id="JOWA01000143">
    <property type="protein sequence ID" value="KEZ39531.1"/>
    <property type="molecule type" value="Genomic_DNA"/>
</dbReference>
<name>A0A084FWR9_PSEDA</name>
<dbReference type="Pfam" id="PF21858">
    <property type="entry name" value="DUF6914"/>
    <property type="match status" value="1"/>
</dbReference>
<dbReference type="RefSeq" id="XP_016639330.1">
    <property type="nucleotide sequence ID" value="XM_016790820.1"/>
</dbReference>
<dbReference type="OrthoDB" id="3016366at2759"/>
<gene>
    <name evidence="1" type="ORF">SAPIO_CDS9410</name>
</gene>
<accession>A0A084FWR9</accession>
<dbReference type="AlphaFoldDB" id="A0A084FWR9"/>